<keyword evidence="1" id="KW-0472">Membrane</keyword>
<dbReference type="EMBL" id="JABEPP010000003">
    <property type="protein sequence ID" value="NNM72976.1"/>
    <property type="molecule type" value="Genomic_DNA"/>
</dbReference>
<name>A0A849HZM0_9HYPH</name>
<keyword evidence="1" id="KW-1133">Transmembrane helix</keyword>
<feature type="transmembrane region" description="Helical" evidence="1">
    <location>
        <begin position="12"/>
        <end position="33"/>
    </location>
</feature>
<keyword evidence="3" id="KW-1185">Reference proteome</keyword>
<dbReference type="AlphaFoldDB" id="A0A849HZM0"/>
<sequence length="52" mass="5424">MRRFLRDESGATAIEYALIATIVSLAIVAGATLSGTSLKGSFEQVSSGFSSR</sequence>
<dbReference type="Proteomes" id="UP000564885">
    <property type="component" value="Unassembled WGS sequence"/>
</dbReference>
<keyword evidence="1" id="KW-0812">Transmembrane</keyword>
<gene>
    <name evidence="2" type="ORF">HJG44_11360</name>
</gene>
<evidence type="ECO:0000313" key="2">
    <source>
        <dbReference type="EMBL" id="NNM72976.1"/>
    </source>
</evidence>
<protein>
    <submittedName>
        <fullName evidence="2">Flp family type IVb pilin</fullName>
    </submittedName>
</protein>
<proteinExistence type="predicted"/>
<comment type="caution">
    <text evidence="2">The sequence shown here is derived from an EMBL/GenBank/DDBJ whole genome shotgun (WGS) entry which is preliminary data.</text>
</comment>
<organism evidence="2 3">
    <name type="scientific">Enterovirga aerilata</name>
    <dbReference type="NCBI Taxonomy" id="2730920"/>
    <lineage>
        <taxon>Bacteria</taxon>
        <taxon>Pseudomonadati</taxon>
        <taxon>Pseudomonadota</taxon>
        <taxon>Alphaproteobacteria</taxon>
        <taxon>Hyphomicrobiales</taxon>
        <taxon>Methylobacteriaceae</taxon>
        <taxon>Enterovirga</taxon>
    </lineage>
</organism>
<dbReference type="InterPro" id="IPR007047">
    <property type="entry name" value="Flp_Fap"/>
</dbReference>
<accession>A0A849HZM0</accession>
<dbReference type="RefSeq" id="WP_171218481.1">
    <property type="nucleotide sequence ID" value="NZ_JABEPP010000003.1"/>
</dbReference>
<evidence type="ECO:0000256" key="1">
    <source>
        <dbReference type="SAM" id="Phobius"/>
    </source>
</evidence>
<dbReference type="Pfam" id="PF04964">
    <property type="entry name" value="Flp_Fap"/>
    <property type="match status" value="1"/>
</dbReference>
<reference evidence="2 3" key="1">
    <citation type="submission" date="2020-04" db="EMBL/GenBank/DDBJ databases">
        <title>Enterovirga sp. isolate from soil.</title>
        <authorList>
            <person name="Chea S."/>
            <person name="Kim D.-U."/>
        </authorList>
    </citation>
    <scope>NUCLEOTIDE SEQUENCE [LARGE SCALE GENOMIC DNA]</scope>
    <source>
        <strain evidence="2 3">DB1703</strain>
    </source>
</reference>
<evidence type="ECO:0000313" key="3">
    <source>
        <dbReference type="Proteomes" id="UP000564885"/>
    </source>
</evidence>